<name>A0A1R0GXR1_9FUNG</name>
<gene>
    <name evidence="1" type="ORF">AYI68_g4200</name>
</gene>
<reference evidence="1 2" key="1">
    <citation type="journal article" date="2016" name="Mol. Biol. Evol.">
        <title>Genome-Wide Survey of Gut Fungi (Harpellales) Reveals the First Horizontally Transferred Ubiquitin Gene from a Mosquito Host.</title>
        <authorList>
            <person name="Wang Y."/>
            <person name="White M.M."/>
            <person name="Kvist S."/>
            <person name="Moncalvo J.M."/>
        </authorList>
    </citation>
    <scope>NUCLEOTIDE SEQUENCE [LARGE SCALE GENOMIC DNA]</scope>
    <source>
        <strain evidence="1 2">ALG-7-W6</strain>
    </source>
</reference>
<keyword evidence="2" id="KW-1185">Reference proteome</keyword>
<dbReference type="AlphaFoldDB" id="A0A1R0GXR1"/>
<dbReference type="Proteomes" id="UP000187455">
    <property type="component" value="Unassembled WGS sequence"/>
</dbReference>
<sequence>MALRNPVTAKSQNSYDVSCLIERFFVGPHSLNCLRIGDMSIFGLTIDIIEASSKVLRNSENTGFLAIPSALSVSISVDDL</sequence>
<protein>
    <submittedName>
        <fullName evidence="1">Uncharacterized protein</fullName>
    </submittedName>
</protein>
<evidence type="ECO:0000313" key="2">
    <source>
        <dbReference type="Proteomes" id="UP000187455"/>
    </source>
</evidence>
<comment type="caution">
    <text evidence="1">The sequence shown here is derived from an EMBL/GenBank/DDBJ whole genome shotgun (WGS) entry which is preliminary data.</text>
</comment>
<organism evidence="1 2">
    <name type="scientific">Smittium mucronatum</name>
    <dbReference type="NCBI Taxonomy" id="133383"/>
    <lineage>
        <taxon>Eukaryota</taxon>
        <taxon>Fungi</taxon>
        <taxon>Fungi incertae sedis</taxon>
        <taxon>Zoopagomycota</taxon>
        <taxon>Kickxellomycotina</taxon>
        <taxon>Harpellomycetes</taxon>
        <taxon>Harpellales</taxon>
        <taxon>Legeriomycetaceae</taxon>
        <taxon>Smittium</taxon>
    </lineage>
</organism>
<evidence type="ECO:0000313" key="1">
    <source>
        <dbReference type="EMBL" id="OLY81691.1"/>
    </source>
</evidence>
<proteinExistence type="predicted"/>
<accession>A0A1R0GXR1</accession>
<dbReference type="EMBL" id="LSSL01002251">
    <property type="protein sequence ID" value="OLY81691.1"/>
    <property type="molecule type" value="Genomic_DNA"/>
</dbReference>